<comment type="caution">
    <text evidence="1">The sequence shown here is derived from an EMBL/GenBank/DDBJ whole genome shotgun (WGS) entry which is preliminary data.</text>
</comment>
<name>A0A0B0MU62_GOSAR</name>
<protein>
    <submittedName>
        <fullName evidence="1">Uncharacterized protein</fullName>
    </submittedName>
</protein>
<dbReference type="AlphaFoldDB" id="A0A0B0MU62"/>
<keyword evidence="2" id="KW-1185">Reference proteome</keyword>
<dbReference type="EMBL" id="JRRC01395623">
    <property type="protein sequence ID" value="KHG03892.1"/>
    <property type="molecule type" value="Genomic_DNA"/>
</dbReference>
<proteinExistence type="predicted"/>
<organism evidence="1 2">
    <name type="scientific">Gossypium arboreum</name>
    <name type="common">Tree cotton</name>
    <name type="synonym">Gossypium nanking</name>
    <dbReference type="NCBI Taxonomy" id="29729"/>
    <lineage>
        <taxon>Eukaryota</taxon>
        <taxon>Viridiplantae</taxon>
        <taxon>Streptophyta</taxon>
        <taxon>Embryophyta</taxon>
        <taxon>Tracheophyta</taxon>
        <taxon>Spermatophyta</taxon>
        <taxon>Magnoliopsida</taxon>
        <taxon>eudicotyledons</taxon>
        <taxon>Gunneridae</taxon>
        <taxon>Pentapetalae</taxon>
        <taxon>rosids</taxon>
        <taxon>malvids</taxon>
        <taxon>Malvales</taxon>
        <taxon>Malvaceae</taxon>
        <taxon>Malvoideae</taxon>
        <taxon>Gossypium</taxon>
    </lineage>
</organism>
<dbReference type="Proteomes" id="UP000032142">
    <property type="component" value="Unassembled WGS sequence"/>
</dbReference>
<evidence type="ECO:0000313" key="1">
    <source>
        <dbReference type="EMBL" id="KHG03892.1"/>
    </source>
</evidence>
<evidence type="ECO:0000313" key="2">
    <source>
        <dbReference type="Proteomes" id="UP000032142"/>
    </source>
</evidence>
<accession>A0A0B0MU62</accession>
<gene>
    <name evidence="1" type="ORF">F383_39487</name>
</gene>
<reference evidence="2" key="1">
    <citation type="submission" date="2014-09" db="EMBL/GenBank/DDBJ databases">
        <authorList>
            <person name="Mudge J."/>
            <person name="Ramaraj T."/>
            <person name="Lindquist I.E."/>
            <person name="Bharti A.K."/>
            <person name="Sundararajan A."/>
            <person name="Cameron C.T."/>
            <person name="Woodward J.E."/>
            <person name="May G.D."/>
            <person name="Brubaker C."/>
            <person name="Broadhvest J."/>
            <person name="Wilkins T.A."/>
        </authorList>
    </citation>
    <scope>NUCLEOTIDE SEQUENCE</scope>
    <source>
        <strain evidence="2">cv. AKA8401</strain>
    </source>
</reference>
<sequence>MPSGLSPDIVNSTNAFGT</sequence>